<organism evidence="2 3">
    <name type="scientific">Pseudolactococcus piscium MKFS47</name>
    <dbReference type="NCBI Taxonomy" id="297352"/>
    <lineage>
        <taxon>Bacteria</taxon>
        <taxon>Bacillati</taxon>
        <taxon>Bacillota</taxon>
        <taxon>Bacilli</taxon>
        <taxon>Lactobacillales</taxon>
        <taxon>Streptococcaceae</taxon>
        <taxon>Pseudolactococcus</taxon>
    </lineage>
</organism>
<dbReference type="CDD" id="cd02440">
    <property type="entry name" value="AdoMet_MTases"/>
    <property type="match status" value="1"/>
</dbReference>
<dbReference type="InterPro" id="IPR029063">
    <property type="entry name" value="SAM-dependent_MTases_sf"/>
</dbReference>
<sequence>MNMEKIEQAFSLVLRNVQLLESQLSTHFYEGLIEQNASYTGKSDLSDVRLMQDELRALALMKKEWQKVYQFALVKGAKAMHLQANHQLTPDAIGYIVNFMVETLYRGSSLSVLELGSGTGNLAETLLTGVSDKSIAYTGFEVDDLMIDLSASIADVMQTDAKFLQIDAIRPQVIDPVDLLVSDLPIGYYPDDEVAKRSAVASEDEHTYAHHLLMAQGFKYLKADSYAIFIAPSDLLSSGQSALLKQWLTNYARIAAVITLPEGIFTEHHQKAIFVLQKSTQGKAPFVFPLTSLTDPEIVKGFMMQFKANMV</sequence>
<evidence type="ECO:0000313" key="3">
    <source>
        <dbReference type="Proteomes" id="UP000033166"/>
    </source>
</evidence>
<reference evidence="3" key="1">
    <citation type="submission" date="2015-01" db="EMBL/GenBank/DDBJ databases">
        <authorList>
            <person name="Andreevskaya M."/>
        </authorList>
    </citation>
    <scope>NUCLEOTIDE SEQUENCE [LARGE SCALE GENOMIC DNA]</scope>
    <source>
        <strain evidence="3">MKFS47</strain>
    </source>
</reference>
<evidence type="ECO:0000259" key="1">
    <source>
        <dbReference type="Pfam" id="PF02384"/>
    </source>
</evidence>
<dbReference type="PANTHER" id="PTHR41313">
    <property type="entry name" value="ADENINE-SPECIFIC METHYLTRANSFERASE"/>
    <property type="match status" value="1"/>
</dbReference>
<keyword evidence="2" id="KW-0808">Transferase</keyword>
<dbReference type="GO" id="GO:0003677">
    <property type="term" value="F:DNA binding"/>
    <property type="evidence" value="ECO:0007669"/>
    <property type="project" value="InterPro"/>
</dbReference>
<dbReference type="EMBL" id="LN774769">
    <property type="protein sequence ID" value="CEN29047.1"/>
    <property type="molecule type" value="Genomic_DNA"/>
</dbReference>
<dbReference type="Gene3D" id="3.40.50.150">
    <property type="entry name" value="Vaccinia Virus protein VP39"/>
    <property type="match status" value="1"/>
</dbReference>
<keyword evidence="2" id="KW-0489">Methyltransferase</keyword>
<evidence type="ECO:0000313" key="2">
    <source>
        <dbReference type="EMBL" id="CEN29047.1"/>
    </source>
</evidence>
<dbReference type="GO" id="GO:0008170">
    <property type="term" value="F:N-methyltransferase activity"/>
    <property type="evidence" value="ECO:0007669"/>
    <property type="project" value="InterPro"/>
</dbReference>
<dbReference type="Pfam" id="PF02384">
    <property type="entry name" value="N6_Mtase"/>
    <property type="match status" value="1"/>
</dbReference>
<dbReference type="STRING" id="1364.LP2241_50203"/>
<dbReference type="InterPro" id="IPR003356">
    <property type="entry name" value="DNA_methylase_A-5"/>
</dbReference>
<feature type="domain" description="DNA methylase adenine-specific" evidence="1">
    <location>
        <begin position="68"/>
        <end position="281"/>
    </location>
</feature>
<dbReference type="GO" id="GO:0032259">
    <property type="term" value="P:methylation"/>
    <property type="evidence" value="ECO:0007669"/>
    <property type="project" value="UniProtKB-KW"/>
</dbReference>
<dbReference type="AlphaFoldDB" id="A0A0D6DYL0"/>
<dbReference type="InterPro" id="IPR052933">
    <property type="entry name" value="DNA_Protect_Modify"/>
</dbReference>
<dbReference type="RefSeq" id="WP_047916065.1">
    <property type="nucleotide sequence ID" value="NZ_LN774769.1"/>
</dbReference>
<name>A0A0D6DYL0_9LACT</name>
<protein>
    <submittedName>
        <fullName evidence="2">Adenine-specific methyltransferase</fullName>
    </submittedName>
</protein>
<dbReference type="SUPFAM" id="SSF53335">
    <property type="entry name" value="S-adenosyl-L-methionine-dependent methyltransferases"/>
    <property type="match status" value="1"/>
</dbReference>
<proteinExistence type="predicted"/>
<dbReference type="PANTHER" id="PTHR41313:SF1">
    <property type="entry name" value="DNA METHYLASE ADENINE-SPECIFIC DOMAIN-CONTAINING PROTEIN"/>
    <property type="match status" value="1"/>
</dbReference>
<dbReference type="KEGG" id="lpk:LACPI_1847"/>
<dbReference type="Proteomes" id="UP000033166">
    <property type="component" value="Chromosome I"/>
</dbReference>
<accession>A0A0D6DYL0</accession>
<dbReference type="HOGENOM" id="CLU_073534_0_0_9"/>
<gene>
    <name evidence="2" type="ORF">LACPI_1847</name>
</gene>